<comment type="catalytic activity">
    <reaction evidence="6 7 8">
        <text>Hydrolysis of proteins to small peptides in the presence of ATP and magnesium. alpha-casein is the usual test substrate. In the absence of ATP, only oligopeptides shorter than five residues are hydrolyzed (such as succinyl-Leu-Tyr-|-NHMec, and Leu-Tyr-Leu-|-Tyr-Trp, in which cleavage of the -Tyr-|-Leu- and -Tyr-|-Trp bonds also occurs).</text>
        <dbReference type="EC" id="3.4.21.92"/>
    </reaction>
</comment>
<dbReference type="CDD" id="cd07017">
    <property type="entry name" value="S14_ClpP_2"/>
    <property type="match status" value="1"/>
</dbReference>
<dbReference type="GO" id="GO:0009368">
    <property type="term" value="C:endopeptidase Clp complex"/>
    <property type="evidence" value="ECO:0007669"/>
    <property type="project" value="TreeGrafter"/>
</dbReference>
<evidence type="ECO:0000256" key="1">
    <source>
        <dbReference type="ARBA" id="ARBA00007039"/>
    </source>
</evidence>
<dbReference type="PROSITE" id="PS00381">
    <property type="entry name" value="CLP_PROTEASE_SER"/>
    <property type="match status" value="1"/>
</dbReference>
<keyword evidence="3 7" id="KW-0645">Protease</keyword>
<dbReference type="PRINTS" id="PR00127">
    <property type="entry name" value="CLPPROTEASEP"/>
</dbReference>
<evidence type="ECO:0000256" key="2">
    <source>
        <dbReference type="ARBA" id="ARBA00022490"/>
    </source>
</evidence>
<evidence type="ECO:0000256" key="7">
    <source>
        <dbReference type="HAMAP-Rule" id="MF_00444"/>
    </source>
</evidence>
<keyword evidence="2 7" id="KW-0963">Cytoplasm</keyword>
<comment type="subunit">
    <text evidence="7">Fourteen ClpP subunits assemble into 2 heptameric rings which stack back to back to give a disk-like structure with a central cavity, resembling the structure of eukaryotic proteasomes.</text>
</comment>
<evidence type="ECO:0000313" key="11">
    <source>
        <dbReference type="Proteomes" id="UP000243376"/>
    </source>
</evidence>
<evidence type="ECO:0000313" key="10">
    <source>
        <dbReference type="EMBL" id="PMP74016.1"/>
    </source>
</evidence>
<dbReference type="NCBIfam" id="NF009205">
    <property type="entry name" value="PRK12553.1"/>
    <property type="match status" value="1"/>
</dbReference>
<dbReference type="InterPro" id="IPR001907">
    <property type="entry name" value="ClpP"/>
</dbReference>
<dbReference type="PANTHER" id="PTHR10381:SF70">
    <property type="entry name" value="ATP-DEPENDENT CLP PROTEASE PROTEOLYTIC SUBUNIT"/>
    <property type="match status" value="1"/>
</dbReference>
<dbReference type="GO" id="GO:0004176">
    <property type="term" value="F:ATP-dependent peptidase activity"/>
    <property type="evidence" value="ECO:0007669"/>
    <property type="project" value="InterPro"/>
</dbReference>
<evidence type="ECO:0000256" key="3">
    <source>
        <dbReference type="ARBA" id="ARBA00022670"/>
    </source>
</evidence>
<comment type="subcellular location">
    <subcellularLocation>
        <location evidence="7">Cytoplasm</location>
    </subcellularLocation>
</comment>
<dbReference type="AlphaFoldDB" id="A0A2J6WTN7"/>
<sequence>MPSIPVPTIVERTSRGERSWDIFSRLLKERVIIIGESIDDELASSVVAQLLVLQQQDPERDIWMYINSPGGVIRAGLAIYDTMQLVTPDVCTVCVGRAASMATVLLCAGAKGKRFALPHATIHSHPAGGGVEGYAPDVQIAVDEMLRLQRLLREIMAKHSGQTVERLEADFSRDFYMTASQAVEYGLIDAILAPR</sequence>
<reference evidence="10 11" key="1">
    <citation type="submission" date="2018-01" db="EMBL/GenBank/DDBJ databases">
        <title>Metagenomic assembled genomes from two thermal pools in the Uzon Caldera, Kamchatka, Russia.</title>
        <authorList>
            <person name="Wilkins L."/>
            <person name="Ettinger C."/>
        </authorList>
    </citation>
    <scope>NUCLEOTIDE SEQUENCE [LARGE SCALE GENOMIC DNA]</scope>
    <source>
        <strain evidence="10">ZAV-02</strain>
    </source>
</reference>
<dbReference type="InterPro" id="IPR029045">
    <property type="entry name" value="ClpP/crotonase-like_dom_sf"/>
</dbReference>
<evidence type="ECO:0000256" key="8">
    <source>
        <dbReference type="PROSITE-ProRule" id="PRU10085"/>
    </source>
</evidence>
<dbReference type="PANTHER" id="PTHR10381">
    <property type="entry name" value="ATP-DEPENDENT CLP PROTEASE PROTEOLYTIC SUBUNIT"/>
    <property type="match status" value="1"/>
</dbReference>
<accession>A0A2J6WTN7</accession>
<dbReference type="SUPFAM" id="SSF52096">
    <property type="entry name" value="ClpP/crotonase"/>
    <property type="match status" value="1"/>
</dbReference>
<keyword evidence="5 7" id="KW-0720">Serine protease</keyword>
<dbReference type="GO" id="GO:0005737">
    <property type="term" value="C:cytoplasm"/>
    <property type="evidence" value="ECO:0007669"/>
    <property type="project" value="UniProtKB-SubCell"/>
</dbReference>
<evidence type="ECO:0000256" key="5">
    <source>
        <dbReference type="ARBA" id="ARBA00022825"/>
    </source>
</evidence>
<dbReference type="GO" id="GO:0006515">
    <property type="term" value="P:protein quality control for misfolded or incompletely synthesized proteins"/>
    <property type="evidence" value="ECO:0007669"/>
    <property type="project" value="TreeGrafter"/>
</dbReference>
<feature type="active site" evidence="8">
    <location>
        <position position="100"/>
    </location>
</feature>
<name>A0A2J6WTN7_9CHLR</name>
<comment type="similarity">
    <text evidence="1 7 9">Belongs to the peptidase S14 family.</text>
</comment>
<dbReference type="EMBL" id="PNIQ01001040">
    <property type="protein sequence ID" value="PMP74016.1"/>
    <property type="molecule type" value="Genomic_DNA"/>
</dbReference>
<dbReference type="GO" id="GO:0004252">
    <property type="term" value="F:serine-type endopeptidase activity"/>
    <property type="evidence" value="ECO:0007669"/>
    <property type="project" value="UniProtKB-UniRule"/>
</dbReference>
<dbReference type="GO" id="GO:0051117">
    <property type="term" value="F:ATPase binding"/>
    <property type="evidence" value="ECO:0007669"/>
    <property type="project" value="TreeGrafter"/>
</dbReference>
<dbReference type="FunFam" id="3.90.226.10:FF:000001">
    <property type="entry name" value="ATP-dependent Clp protease proteolytic subunit"/>
    <property type="match status" value="1"/>
</dbReference>
<organism evidence="10 11">
    <name type="scientific">Chloroflexus aggregans</name>
    <dbReference type="NCBI Taxonomy" id="152260"/>
    <lineage>
        <taxon>Bacteria</taxon>
        <taxon>Bacillati</taxon>
        <taxon>Chloroflexota</taxon>
        <taxon>Chloroflexia</taxon>
        <taxon>Chloroflexales</taxon>
        <taxon>Chloroflexineae</taxon>
        <taxon>Chloroflexaceae</taxon>
        <taxon>Chloroflexus</taxon>
    </lineage>
</organism>
<proteinExistence type="inferred from homology"/>
<keyword evidence="4 7" id="KW-0378">Hydrolase</keyword>
<dbReference type="Proteomes" id="UP000243376">
    <property type="component" value="Unassembled WGS sequence"/>
</dbReference>
<evidence type="ECO:0000256" key="9">
    <source>
        <dbReference type="RuleBase" id="RU003567"/>
    </source>
</evidence>
<dbReference type="Gene3D" id="3.90.226.10">
    <property type="entry name" value="2-enoyl-CoA Hydratase, Chain A, domain 1"/>
    <property type="match status" value="1"/>
</dbReference>
<dbReference type="InterPro" id="IPR023562">
    <property type="entry name" value="ClpP/TepA"/>
</dbReference>
<dbReference type="InterPro" id="IPR018215">
    <property type="entry name" value="ClpP_Ser_AS"/>
</dbReference>
<dbReference type="NCBIfam" id="NF001368">
    <property type="entry name" value="PRK00277.1"/>
    <property type="match status" value="1"/>
</dbReference>
<gene>
    <name evidence="7" type="primary">clpP</name>
    <name evidence="10" type="ORF">C0184_15555</name>
</gene>
<feature type="active site" evidence="7">
    <location>
        <position position="125"/>
    </location>
</feature>
<dbReference type="HAMAP" id="MF_00444">
    <property type="entry name" value="ClpP"/>
    <property type="match status" value="1"/>
</dbReference>
<dbReference type="Pfam" id="PF00574">
    <property type="entry name" value="CLP_protease"/>
    <property type="match status" value="1"/>
</dbReference>
<evidence type="ECO:0000256" key="4">
    <source>
        <dbReference type="ARBA" id="ARBA00022801"/>
    </source>
</evidence>
<dbReference type="EC" id="3.4.21.92" evidence="7"/>
<comment type="caution">
    <text evidence="10">The sequence shown here is derived from an EMBL/GenBank/DDBJ whole genome shotgun (WGS) entry which is preliminary data.</text>
</comment>
<comment type="function">
    <text evidence="7">Cleaves peptides in various proteins in a process that requires ATP hydrolysis. Has a chymotrypsin-like activity. Plays a major role in the degradation of misfolded proteins.</text>
</comment>
<protein>
    <recommendedName>
        <fullName evidence="7 9">ATP-dependent Clp protease proteolytic subunit</fullName>
        <ecNumber evidence="7">3.4.21.92</ecNumber>
    </recommendedName>
    <alternativeName>
        <fullName evidence="7">Endopeptidase Clp</fullName>
    </alternativeName>
</protein>
<feature type="active site" description="Nucleophile" evidence="7">
    <location>
        <position position="100"/>
    </location>
</feature>
<evidence type="ECO:0000256" key="6">
    <source>
        <dbReference type="ARBA" id="ARBA00034021"/>
    </source>
</evidence>